<keyword evidence="4" id="KW-0677">Repeat</keyword>
<evidence type="ECO:0000313" key="8">
    <source>
        <dbReference type="EMBL" id="KYF34000.1"/>
    </source>
</evidence>
<feature type="compositionally biased region" description="Low complexity" evidence="6">
    <location>
        <begin position="262"/>
        <end position="290"/>
    </location>
</feature>
<dbReference type="Gene3D" id="3.10.20.320">
    <property type="entry name" value="Putative peptidoglycan bound protein (lpxtg motif)"/>
    <property type="match status" value="1"/>
</dbReference>
<dbReference type="InterPro" id="IPR027579">
    <property type="entry name" value="SSSPR51_Rpt"/>
</dbReference>
<dbReference type="InterPro" id="IPR019931">
    <property type="entry name" value="LPXTG_anchor"/>
</dbReference>
<dbReference type="Proteomes" id="UP000075618">
    <property type="component" value="Unassembled WGS sequence"/>
</dbReference>
<dbReference type="NCBIfam" id="TIGR04308">
    <property type="entry name" value="repeat_SSSPR51"/>
    <property type="match status" value="1"/>
</dbReference>
<dbReference type="PROSITE" id="PS50847">
    <property type="entry name" value="GRAM_POS_ANCHORING"/>
    <property type="match status" value="1"/>
</dbReference>
<protein>
    <submittedName>
        <fullName evidence="8">Protein YceG like</fullName>
    </submittedName>
</protein>
<evidence type="ECO:0000256" key="3">
    <source>
        <dbReference type="ARBA" id="ARBA00022729"/>
    </source>
</evidence>
<feature type="compositionally biased region" description="Basic and acidic residues" evidence="6">
    <location>
        <begin position="142"/>
        <end position="159"/>
    </location>
</feature>
<sequence>MKPVDPNDPTKGYEVPSIPTNPGEDTPINYVANKANLVVKYVDENGKELLPTETKEGKVGDDYSTSGKVITGYVLDRVEGEAKGKIGTDGTTVTYVYKPLGSWIPNIPGQPTTPIKYPNDPQDPTKPGQPTEVLPYVPGFTPEDKDGNPLKPVDPKDPSKGYVVPNIPTNPGEDTPINYIPNVTPNGDQDGYTPQPKPQPEQVVTYYVDENGKDIAPSEKGAQAPKGISGYEYVTTTKDPNGNLVHHYKKVATPQPVPTTPETPEQPVAPVQPEQPTTPTQPAVPTPAETSVPTDSATKPATPKYVDGQKELPNTGTEANASLAAFGLLGALGGFGLLARKKKED</sequence>
<organism evidence="8 9">
    <name type="scientific">Streptococcus mitis</name>
    <dbReference type="NCBI Taxonomy" id="28037"/>
    <lineage>
        <taxon>Bacteria</taxon>
        <taxon>Bacillati</taxon>
        <taxon>Bacillota</taxon>
        <taxon>Bacilli</taxon>
        <taxon>Lactobacillales</taxon>
        <taxon>Streptococcaceae</taxon>
        <taxon>Streptococcus</taxon>
        <taxon>Streptococcus mitis group</taxon>
    </lineage>
</organism>
<name>A0A150NKS1_STRMT</name>
<evidence type="ECO:0000313" key="9">
    <source>
        <dbReference type="Proteomes" id="UP000075618"/>
    </source>
</evidence>
<evidence type="ECO:0000256" key="2">
    <source>
        <dbReference type="ARBA" id="ARBA00022525"/>
    </source>
</evidence>
<keyword evidence="5" id="KW-0572">Peptidoglycan-anchor</keyword>
<keyword evidence="3" id="KW-0732">Signal</keyword>
<comment type="caution">
    <text evidence="8">The sequence shown here is derived from an EMBL/GenBank/DDBJ whole genome shotgun (WGS) entry which is preliminary data.</text>
</comment>
<gene>
    <name evidence="8" type="ORF">SMI10712_01401</name>
</gene>
<dbReference type="Pfam" id="PF06458">
    <property type="entry name" value="MucBP"/>
    <property type="match status" value="1"/>
</dbReference>
<reference evidence="8 9" key="1">
    <citation type="submission" date="2016-01" db="EMBL/GenBank/DDBJ databases">
        <title>Highly variable Streptococcus oralis are common among viridans streptococci isolated from primates.</title>
        <authorList>
            <person name="Denapaite D."/>
            <person name="Rieger M."/>
            <person name="Koendgen S."/>
            <person name="Brueckner R."/>
            <person name="Ochigava I."/>
            <person name="Kappeler P."/>
            <person name="Maetz-Rensing K."/>
            <person name="Leendertz F."/>
            <person name="Hakenbeck R."/>
        </authorList>
    </citation>
    <scope>NUCLEOTIDE SEQUENCE [LARGE SCALE GENOMIC DNA]</scope>
    <source>
        <strain evidence="8 9">10712</strain>
    </source>
</reference>
<dbReference type="NCBIfam" id="TIGR01167">
    <property type="entry name" value="LPXTG_anchor"/>
    <property type="match status" value="1"/>
</dbReference>
<accession>A0A150NKS1</accession>
<evidence type="ECO:0000256" key="4">
    <source>
        <dbReference type="ARBA" id="ARBA00022737"/>
    </source>
</evidence>
<dbReference type="Pfam" id="PF00746">
    <property type="entry name" value="Gram_pos_anchor"/>
    <property type="match status" value="1"/>
</dbReference>
<keyword evidence="2" id="KW-0964">Secreted</keyword>
<feature type="region of interest" description="Disordered" evidence="6">
    <location>
        <begin position="108"/>
        <end position="177"/>
    </location>
</feature>
<evidence type="ECO:0000256" key="6">
    <source>
        <dbReference type="SAM" id="MobiDB-lite"/>
    </source>
</evidence>
<keyword evidence="1" id="KW-0134">Cell wall</keyword>
<proteinExistence type="predicted"/>
<dbReference type="EMBL" id="LROT01000020">
    <property type="protein sequence ID" value="KYF34000.1"/>
    <property type="molecule type" value="Genomic_DNA"/>
</dbReference>
<evidence type="ECO:0000256" key="5">
    <source>
        <dbReference type="ARBA" id="ARBA00023088"/>
    </source>
</evidence>
<evidence type="ECO:0000259" key="7">
    <source>
        <dbReference type="PROSITE" id="PS50847"/>
    </source>
</evidence>
<dbReference type="InterPro" id="IPR009459">
    <property type="entry name" value="MucBP_dom"/>
</dbReference>
<feature type="region of interest" description="Disordered" evidence="6">
    <location>
        <begin position="252"/>
        <end position="316"/>
    </location>
</feature>
<dbReference type="Pfam" id="PF18877">
    <property type="entry name" value="SSSPR-51"/>
    <property type="match status" value="1"/>
</dbReference>
<feature type="domain" description="Gram-positive cocci surface proteins LPxTG" evidence="7">
    <location>
        <begin position="312"/>
        <end position="345"/>
    </location>
</feature>
<feature type="region of interest" description="Disordered" evidence="6">
    <location>
        <begin position="1"/>
        <end position="26"/>
    </location>
</feature>
<dbReference type="PATRIC" id="fig|28037.237.peg.804"/>
<dbReference type="AlphaFoldDB" id="A0A150NKS1"/>
<evidence type="ECO:0000256" key="1">
    <source>
        <dbReference type="ARBA" id="ARBA00022512"/>
    </source>
</evidence>